<reference evidence="1" key="1">
    <citation type="submission" date="2014-05" db="EMBL/GenBank/DDBJ databases">
        <authorList>
            <person name="Chronopoulou M."/>
        </authorList>
    </citation>
    <scope>NUCLEOTIDE SEQUENCE</scope>
    <source>
        <tissue evidence="1">Whole organism</tissue>
    </source>
</reference>
<sequence>MFISFGKPDEPCMFILSTLNTMLLPCSEEVEPSHFFIANKTSSKVTFFIKHMLTDIQITLFSDLGYARHKSH</sequence>
<evidence type="ECO:0000313" key="1">
    <source>
        <dbReference type="EMBL" id="CDW21918.1"/>
    </source>
</evidence>
<protein>
    <submittedName>
        <fullName evidence="1">Uncharacterized protein</fullName>
    </submittedName>
</protein>
<dbReference type="EMBL" id="HACA01004557">
    <property type="protein sequence ID" value="CDW21918.1"/>
    <property type="molecule type" value="Transcribed_RNA"/>
</dbReference>
<dbReference type="AlphaFoldDB" id="A0A0K2T7F2"/>
<proteinExistence type="predicted"/>
<accession>A0A0K2T7F2</accession>
<organism evidence="1">
    <name type="scientific">Lepeophtheirus salmonis</name>
    <name type="common">Salmon louse</name>
    <name type="synonym">Caligus salmonis</name>
    <dbReference type="NCBI Taxonomy" id="72036"/>
    <lineage>
        <taxon>Eukaryota</taxon>
        <taxon>Metazoa</taxon>
        <taxon>Ecdysozoa</taxon>
        <taxon>Arthropoda</taxon>
        <taxon>Crustacea</taxon>
        <taxon>Multicrustacea</taxon>
        <taxon>Hexanauplia</taxon>
        <taxon>Copepoda</taxon>
        <taxon>Siphonostomatoida</taxon>
        <taxon>Caligidae</taxon>
        <taxon>Lepeophtheirus</taxon>
    </lineage>
</organism>
<name>A0A0K2T7F2_LEPSM</name>